<organism evidence="2 3">
    <name type="scientific">Pleomassaria siparia CBS 279.74</name>
    <dbReference type="NCBI Taxonomy" id="1314801"/>
    <lineage>
        <taxon>Eukaryota</taxon>
        <taxon>Fungi</taxon>
        <taxon>Dikarya</taxon>
        <taxon>Ascomycota</taxon>
        <taxon>Pezizomycotina</taxon>
        <taxon>Dothideomycetes</taxon>
        <taxon>Pleosporomycetidae</taxon>
        <taxon>Pleosporales</taxon>
        <taxon>Pleomassariaceae</taxon>
        <taxon>Pleomassaria</taxon>
    </lineage>
</organism>
<dbReference type="EMBL" id="MU005849">
    <property type="protein sequence ID" value="KAF2702405.1"/>
    <property type="molecule type" value="Genomic_DNA"/>
</dbReference>
<proteinExistence type="predicted"/>
<evidence type="ECO:0000313" key="2">
    <source>
        <dbReference type="EMBL" id="KAF2702405.1"/>
    </source>
</evidence>
<keyword evidence="3" id="KW-1185">Reference proteome</keyword>
<protein>
    <submittedName>
        <fullName evidence="2">Uncharacterized protein</fullName>
    </submittedName>
</protein>
<evidence type="ECO:0000313" key="3">
    <source>
        <dbReference type="Proteomes" id="UP000799428"/>
    </source>
</evidence>
<gene>
    <name evidence="2" type="ORF">K504DRAFT_468358</name>
</gene>
<dbReference type="Proteomes" id="UP000799428">
    <property type="component" value="Unassembled WGS sequence"/>
</dbReference>
<dbReference type="AlphaFoldDB" id="A0A6G1JQ98"/>
<feature type="region of interest" description="Disordered" evidence="1">
    <location>
        <begin position="1"/>
        <end position="21"/>
    </location>
</feature>
<reference evidence="2" key="1">
    <citation type="journal article" date="2020" name="Stud. Mycol.">
        <title>101 Dothideomycetes genomes: a test case for predicting lifestyles and emergence of pathogens.</title>
        <authorList>
            <person name="Haridas S."/>
            <person name="Albert R."/>
            <person name="Binder M."/>
            <person name="Bloem J."/>
            <person name="Labutti K."/>
            <person name="Salamov A."/>
            <person name="Andreopoulos B."/>
            <person name="Baker S."/>
            <person name="Barry K."/>
            <person name="Bills G."/>
            <person name="Bluhm B."/>
            <person name="Cannon C."/>
            <person name="Castanera R."/>
            <person name="Culley D."/>
            <person name="Daum C."/>
            <person name="Ezra D."/>
            <person name="Gonzalez J."/>
            <person name="Henrissat B."/>
            <person name="Kuo A."/>
            <person name="Liang C."/>
            <person name="Lipzen A."/>
            <person name="Lutzoni F."/>
            <person name="Magnuson J."/>
            <person name="Mondo S."/>
            <person name="Nolan M."/>
            <person name="Ohm R."/>
            <person name="Pangilinan J."/>
            <person name="Park H.-J."/>
            <person name="Ramirez L."/>
            <person name="Alfaro M."/>
            <person name="Sun H."/>
            <person name="Tritt A."/>
            <person name="Yoshinaga Y."/>
            <person name="Zwiers L.-H."/>
            <person name="Turgeon B."/>
            <person name="Goodwin S."/>
            <person name="Spatafora J."/>
            <person name="Crous P."/>
            <person name="Grigoriev I."/>
        </authorList>
    </citation>
    <scope>NUCLEOTIDE SEQUENCE</scope>
    <source>
        <strain evidence="2">CBS 279.74</strain>
    </source>
</reference>
<feature type="compositionally biased region" description="Basic residues" evidence="1">
    <location>
        <begin position="1"/>
        <end position="20"/>
    </location>
</feature>
<name>A0A6G1JQ98_9PLEO</name>
<sequence>MILKKISRRGPRHRSARKTCGKAAKFWRPPASRVFAYDTTSYSFIDDDRTISIYNPITVDNNNVKVDSTKSDDNISVDKEYENSFVMEDYDNNH</sequence>
<evidence type="ECO:0000256" key="1">
    <source>
        <dbReference type="SAM" id="MobiDB-lite"/>
    </source>
</evidence>
<accession>A0A6G1JQ98</accession>